<dbReference type="Pfam" id="PF13469">
    <property type="entry name" value="Sulfotransfer_3"/>
    <property type="match status" value="1"/>
</dbReference>
<protein>
    <submittedName>
        <fullName evidence="1">Sulfotransferase</fullName>
    </submittedName>
</protein>
<sequence>MNELERIKQLNQALAQIVLPPQDEAQASSHKPNLYIIGCPRSGTTVLLQYLARTQIWDVPSNLMARFTSSPYIGLLVQQLLLDEGTLSPTNSDYKSHYGRSKGLLNTNEFFHFFRRYIDTIDIAHLSESQIQNARIKEMFSKLNEPSRLSGKPFLTKAMMLQYNLTDFAAHCSKDIFLYTKREPIFTMQSIYQARIKETGCINTWWSAKPAQYPSLKDLPYASQIAGQVYYTEKAIEAGLRSLDSKRYVQIAYEDLVSNPAGILNSICDKYQQNGFDLPATTLSQTPLSNQNTEKLDPSILAQLQQAYADLQQKHGM</sequence>
<evidence type="ECO:0000313" key="1">
    <source>
        <dbReference type="EMBL" id="MFC4700671.1"/>
    </source>
</evidence>
<dbReference type="EMBL" id="JBHSGU010000003">
    <property type="protein sequence ID" value="MFC4700671.1"/>
    <property type="molecule type" value="Genomic_DNA"/>
</dbReference>
<proteinExistence type="predicted"/>
<dbReference type="RefSeq" id="WP_382408430.1">
    <property type="nucleotide sequence ID" value="NZ_JBHSGU010000003.1"/>
</dbReference>
<keyword evidence="2" id="KW-1185">Reference proteome</keyword>
<gene>
    <name evidence="1" type="ORF">ACFO4O_10905</name>
</gene>
<dbReference type="SUPFAM" id="SSF52540">
    <property type="entry name" value="P-loop containing nucleoside triphosphate hydrolases"/>
    <property type="match status" value="1"/>
</dbReference>
<dbReference type="Gene3D" id="3.40.50.300">
    <property type="entry name" value="P-loop containing nucleotide triphosphate hydrolases"/>
    <property type="match status" value="1"/>
</dbReference>
<dbReference type="InterPro" id="IPR027417">
    <property type="entry name" value="P-loop_NTPase"/>
</dbReference>
<comment type="caution">
    <text evidence="1">The sequence shown here is derived from an EMBL/GenBank/DDBJ whole genome shotgun (WGS) entry which is preliminary data.</text>
</comment>
<name>A0ABV9LVX4_9ALTE</name>
<reference evidence="2" key="1">
    <citation type="journal article" date="2019" name="Int. J. Syst. Evol. Microbiol.">
        <title>The Global Catalogue of Microorganisms (GCM) 10K type strain sequencing project: providing services to taxonomists for standard genome sequencing and annotation.</title>
        <authorList>
            <consortium name="The Broad Institute Genomics Platform"/>
            <consortium name="The Broad Institute Genome Sequencing Center for Infectious Disease"/>
            <person name="Wu L."/>
            <person name="Ma J."/>
        </authorList>
    </citation>
    <scope>NUCLEOTIDE SEQUENCE [LARGE SCALE GENOMIC DNA]</scope>
    <source>
        <strain evidence="2">KACC 12507</strain>
    </source>
</reference>
<dbReference type="Proteomes" id="UP001595897">
    <property type="component" value="Unassembled WGS sequence"/>
</dbReference>
<evidence type="ECO:0000313" key="2">
    <source>
        <dbReference type="Proteomes" id="UP001595897"/>
    </source>
</evidence>
<accession>A0ABV9LVX4</accession>
<organism evidence="1 2">
    <name type="scientific">Glaciecola siphonariae</name>
    <dbReference type="NCBI Taxonomy" id="521012"/>
    <lineage>
        <taxon>Bacteria</taxon>
        <taxon>Pseudomonadati</taxon>
        <taxon>Pseudomonadota</taxon>
        <taxon>Gammaproteobacteria</taxon>
        <taxon>Alteromonadales</taxon>
        <taxon>Alteromonadaceae</taxon>
        <taxon>Glaciecola</taxon>
    </lineage>
</organism>